<evidence type="ECO:0000313" key="1">
    <source>
        <dbReference type="EMBL" id="RDX01178.1"/>
    </source>
</evidence>
<comment type="caution">
    <text evidence="1">The sequence shown here is derived from an EMBL/GenBank/DDBJ whole genome shotgun (WGS) entry which is preliminary data.</text>
</comment>
<sequence length="238" mass="27794">MTAQDTFRVEELFLIASAFGGESVFGLPDRAVFQLQGEDGFREGYEALQEKGILNETGELTDGGALVVESLENYQSCQSYVRLNQFLFGFRDDDSENAYLLIEVEEDSAYRFEVMDKVFILQLLNQQFPLLGRTMPEEEKSFLMRELSAEDAELAALSEPDERFLSMEYFHVNEEPRVEENRDFYQQYFLFVWKERLIAVDVVREAYYQVSGYWLWNELYRELKFPVKEALENGTTGI</sequence>
<accession>A0A3D8TQL4</accession>
<dbReference type="Proteomes" id="UP000257055">
    <property type="component" value="Unassembled WGS sequence"/>
</dbReference>
<dbReference type="RefSeq" id="WP_115753428.1">
    <property type="nucleotide sequence ID" value="NZ_LARY01000002.1"/>
</dbReference>
<evidence type="ECO:0008006" key="3">
    <source>
        <dbReference type="Google" id="ProtNLM"/>
    </source>
</evidence>
<dbReference type="AlphaFoldDB" id="A0A3D8TQL4"/>
<dbReference type="InterPro" id="IPR031682">
    <property type="entry name" value="EsaE"/>
</dbReference>
<keyword evidence="2" id="KW-1185">Reference proteome</keyword>
<evidence type="ECO:0000313" key="2">
    <source>
        <dbReference type="Proteomes" id="UP000257055"/>
    </source>
</evidence>
<dbReference type="EMBL" id="LARY01000002">
    <property type="protein sequence ID" value="RDX01178.1"/>
    <property type="molecule type" value="Genomic_DNA"/>
</dbReference>
<proteinExistence type="predicted"/>
<dbReference type="Pfam" id="PF16887">
    <property type="entry name" value="DUF5081"/>
    <property type="match status" value="1"/>
</dbReference>
<reference evidence="2" key="1">
    <citation type="submission" date="2015-04" db="EMBL/GenBank/DDBJ databases">
        <authorList>
            <person name="Schardt J."/>
            <person name="Mueller-Herbst S."/>
            <person name="Scherer S."/>
            <person name="Huptas C."/>
        </authorList>
    </citation>
    <scope>NUCLEOTIDE SEQUENCE [LARGE SCALE GENOMIC DNA]</scope>
    <source>
        <strain evidence="2">Kiel-L1</strain>
    </source>
</reference>
<gene>
    <name evidence="1" type="ORF">UR08_09565</name>
</gene>
<organism evidence="1 2">
    <name type="scientific">Listeria kieliensis</name>
    <dbReference type="NCBI Taxonomy" id="1621700"/>
    <lineage>
        <taxon>Bacteria</taxon>
        <taxon>Bacillati</taxon>
        <taxon>Bacillota</taxon>
        <taxon>Bacilli</taxon>
        <taxon>Bacillales</taxon>
        <taxon>Listeriaceae</taxon>
        <taxon>Listeria</taxon>
    </lineage>
</organism>
<name>A0A3D8TQL4_9LIST</name>
<protein>
    <recommendedName>
        <fullName evidence="3">DUF5081 domain-containing protein</fullName>
    </recommendedName>
</protein>